<protein>
    <submittedName>
        <fullName evidence="1">REDY-like protein HapK</fullName>
    </submittedName>
</protein>
<dbReference type="Proteomes" id="UP000199297">
    <property type="component" value="Unassembled WGS sequence"/>
</dbReference>
<dbReference type="InterPro" id="IPR021667">
    <property type="entry name" value="HapK"/>
</dbReference>
<proteinExistence type="predicted"/>
<dbReference type="STRING" id="641665.GCA_002104455_02771"/>
<evidence type="ECO:0000313" key="1">
    <source>
        <dbReference type="EMBL" id="SEK81846.1"/>
    </source>
</evidence>
<evidence type="ECO:0000313" key="2">
    <source>
        <dbReference type="Proteomes" id="UP000199297"/>
    </source>
</evidence>
<keyword evidence="2" id="KW-1185">Reference proteome</keyword>
<sequence length="104" mass="11635">MTTIIVLFNLKADVAIAEYERWAVTTDLPTAGKLPSVEQFKLLKAQGLLMSEDKPPYQYIEVLTISDMEQFAQDVASDAMQKIAGEFQSFAENPLFIMTSNVEV</sequence>
<accession>A0A1H7K5R7</accession>
<dbReference type="Pfam" id="PF11639">
    <property type="entry name" value="HapK"/>
    <property type="match status" value="1"/>
</dbReference>
<dbReference type="SUPFAM" id="SSF54909">
    <property type="entry name" value="Dimeric alpha+beta barrel"/>
    <property type="match status" value="1"/>
</dbReference>
<dbReference type="EMBL" id="FOBI01000003">
    <property type="protein sequence ID" value="SEK81846.1"/>
    <property type="molecule type" value="Genomic_DNA"/>
</dbReference>
<dbReference type="AlphaFoldDB" id="A0A1H7K5R7"/>
<dbReference type="InterPro" id="IPR011008">
    <property type="entry name" value="Dimeric_a/b-barrel"/>
</dbReference>
<name>A0A1H7K5R7_9GAMM</name>
<dbReference type="Gene3D" id="3.30.70.100">
    <property type="match status" value="1"/>
</dbReference>
<reference evidence="2" key="1">
    <citation type="submission" date="2016-10" db="EMBL/GenBank/DDBJ databases">
        <authorList>
            <person name="Varghese N."/>
            <person name="Submissions S."/>
        </authorList>
    </citation>
    <scope>NUCLEOTIDE SEQUENCE [LARGE SCALE GENOMIC DNA]</scope>
    <source>
        <strain evidence="2">CGMCC 1.9127</strain>
    </source>
</reference>
<organism evidence="1 2">
    <name type="scientific">Colwellia chukchiensis</name>
    <dbReference type="NCBI Taxonomy" id="641665"/>
    <lineage>
        <taxon>Bacteria</taxon>
        <taxon>Pseudomonadati</taxon>
        <taxon>Pseudomonadota</taxon>
        <taxon>Gammaproteobacteria</taxon>
        <taxon>Alteromonadales</taxon>
        <taxon>Colwelliaceae</taxon>
        <taxon>Colwellia</taxon>
    </lineage>
</organism>
<dbReference type="RefSeq" id="WP_085284297.1">
    <property type="nucleotide sequence ID" value="NZ_FOBI01000003.1"/>
</dbReference>
<dbReference type="OrthoDB" id="4731620at2"/>
<gene>
    <name evidence="1" type="ORF">SAMN05216262_10322</name>
</gene>